<accession>A0A077R5G7</accession>
<dbReference type="AlphaFoldDB" id="A0A077R5G7"/>
<sequence>MKSFAFVLSALVLAGGTTAATMARFKQEIVKADPSGLKLGTGGYDFFCTVTVEQLSTISRACFKADWGVTKNLPARSSDNKLDGYISKNNTSFVVETNTHAFFQLDRPHYPPINVYVYNHREEGFDDPHALIAVSAYKKSHHGQEPPKGCLAVVVYAVPDAGPPKGFSTFYKIHCPGTDEPIDLKAIQDSVHYSSAPLTTGMGVGVIS</sequence>
<organism evidence="2">
    <name type="scientific">Melanopsichium pennsylvanicum 4</name>
    <dbReference type="NCBI Taxonomy" id="1398559"/>
    <lineage>
        <taxon>Eukaryota</taxon>
        <taxon>Fungi</taxon>
        <taxon>Dikarya</taxon>
        <taxon>Basidiomycota</taxon>
        <taxon>Ustilaginomycotina</taxon>
        <taxon>Ustilaginomycetes</taxon>
        <taxon>Ustilaginales</taxon>
        <taxon>Ustilaginaceae</taxon>
        <taxon>Melanopsichium</taxon>
    </lineage>
</organism>
<evidence type="ECO:0000313" key="2">
    <source>
        <dbReference type="EMBL" id="CDI52229.1"/>
    </source>
</evidence>
<name>A0A077R5G7_9BASI</name>
<keyword evidence="1" id="KW-0732">Signal</keyword>
<proteinExistence type="predicted"/>
<feature type="chain" id="PRO_5001722899" evidence="1">
    <location>
        <begin position="20"/>
        <end position="208"/>
    </location>
</feature>
<reference evidence="2" key="1">
    <citation type="journal article" date="2014" name="Genome Biol. Evol.">
        <title>Gene Loss Rather Than Gene Gain Is Associated with a Host Jump from Monocots to Dicots in the Smut Fungus Melanopsichium pennsylvanicum.</title>
        <authorList>
            <person name="Sharma R."/>
            <person name="Mishra B."/>
            <person name="Runge F."/>
            <person name="Thines M."/>
        </authorList>
    </citation>
    <scope>NUCLEOTIDE SEQUENCE</scope>
    <source>
        <strain evidence="2">4</strain>
    </source>
</reference>
<evidence type="ECO:0000256" key="1">
    <source>
        <dbReference type="SAM" id="SignalP"/>
    </source>
</evidence>
<feature type="signal peptide" evidence="1">
    <location>
        <begin position="1"/>
        <end position="19"/>
    </location>
</feature>
<protein>
    <submittedName>
        <fullName evidence="2">Uncharacterized protein</fullName>
    </submittedName>
</protein>
<dbReference type="EMBL" id="HG529533">
    <property type="protein sequence ID" value="CDI52229.1"/>
    <property type="molecule type" value="Genomic_DNA"/>
</dbReference>